<dbReference type="NCBIfam" id="TIGR03696">
    <property type="entry name" value="Rhs_assc_core"/>
    <property type="match status" value="1"/>
</dbReference>
<organism evidence="1 2">
    <name type="scientific">Bathymodiolus thermophilus thioautotrophic gill symbiont</name>
    <dbReference type="NCBI Taxonomy" id="2360"/>
    <lineage>
        <taxon>Bacteria</taxon>
        <taxon>Pseudomonadati</taxon>
        <taxon>Pseudomonadota</taxon>
        <taxon>Gammaproteobacteria</taxon>
        <taxon>sulfur-oxidizing symbionts</taxon>
    </lineage>
</organism>
<dbReference type="PANTHER" id="PTHR32305:SF15">
    <property type="entry name" value="PROTEIN RHSA-RELATED"/>
    <property type="match status" value="1"/>
</dbReference>
<dbReference type="PANTHER" id="PTHR32305">
    <property type="match status" value="1"/>
</dbReference>
<accession>A0A3G3IL38</accession>
<protein>
    <submittedName>
        <fullName evidence="1">Uncharacterized protein</fullName>
    </submittedName>
</protein>
<dbReference type="KEGG" id="bthg:MS2017_0822"/>
<evidence type="ECO:0000313" key="1">
    <source>
        <dbReference type="EMBL" id="AYQ56546.1"/>
    </source>
</evidence>
<dbReference type="InterPro" id="IPR022385">
    <property type="entry name" value="Rhs_assc_core"/>
</dbReference>
<dbReference type="Gene3D" id="2.180.10.10">
    <property type="entry name" value="RHS repeat-associated core"/>
    <property type="match status" value="1"/>
</dbReference>
<dbReference type="RefSeq" id="WP_122951353.1">
    <property type="nucleotide sequence ID" value="NZ_CP024634.1"/>
</dbReference>
<dbReference type="InterPro" id="IPR050708">
    <property type="entry name" value="T6SS_VgrG/RHS"/>
</dbReference>
<gene>
    <name evidence="1" type="ORF">MS2017_0822</name>
</gene>
<dbReference type="Proteomes" id="UP000278334">
    <property type="component" value="Chromosome"/>
</dbReference>
<reference evidence="1 2" key="1">
    <citation type="submission" date="2017-11" db="EMBL/GenBank/DDBJ databases">
        <title>Genome sequence of the bacterial symbiont EPR9N from a vent mussel Bathymodiolus thermophilus.</title>
        <authorList>
            <person name="Won Y.-J."/>
        </authorList>
    </citation>
    <scope>NUCLEOTIDE SEQUENCE [LARGE SCALE GENOMIC DNA]</scope>
    <source>
        <strain evidence="1 2">EPR9N</strain>
    </source>
</reference>
<dbReference type="AlphaFoldDB" id="A0A3G3IL38"/>
<sequence>MIKTAYPHYFPQATSLPTSSGLSTEQEYNPATGHLFTIKSGFSPTNKIRSLEYEYDLMNNVTQRQNHQSGLTEDFQYNINGNITHKSDIGNYCYNTQKPHAIASINNNPSPTSSPSTDDYNANTTTTGMLTINSSITGDIETKNDKDWFKITLTAGQQVTFDLEGKPTQSGTLSDPYLRGIYDNTGTLILGTTNDDSGIGLNSKVTFTANTSNTYYISAGTYSNNTGTYTLTATVTGSNANITLNPSDNYLYDANGNMTQNNNKLIQWTPFNKPKRFTNSNTTIATTYIGKLYEQIKQNTSAKHKHFIYADGQLIAINIKTTANTPSIPDKTRYLHYDNLGSIDTITDGQGNIVERMAYTAFGQRRQGDWRANDPLLPIIPTLTNRGFTGHEHIDEMGFIHMNGRVYDPSIGRFLSADPNIQAPYNTQSYNRYSYVLNNPLKYTDPSGFWFEWLEDFAGKAENLMMKNATLRAIGMAAASMFGGPAGAAAFSARMAYPSGASDGDILKAAIVSFASASAAGYIGHGGVDGAPIVEGAINKAIAHGLAQGAISQISGGNFQDGFVGGFIGSVAGSSMGEGGDWSDIAGRTAIAATAGGITAELGGGKFSNGARSAAFVHLFNGEGMSLAKTAGGEIRRIFGLSEGAYNNEFSQYGYTGGTDKDNVFLSKLSLKTDLTKIVSNGINKQFKPTYYDIASDPVSMMGNKLGIFGSILNAVGLYNTLNTNTKYIIHYKCSRIDCHVSGYGKK</sequence>
<name>A0A3G3IL38_9GAMM</name>
<evidence type="ECO:0000313" key="2">
    <source>
        <dbReference type="Proteomes" id="UP000278334"/>
    </source>
</evidence>
<proteinExistence type="predicted"/>
<dbReference type="EMBL" id="CP024634">
    <property type="protein sequence ID" value="AYQ56546.1"/>
    <property type="molecule type" value="Genomic_DNA"/>
</dbReference>